<gene>
    <name evidence="2" type="ORF">F1188_06725</name>
</gene>
<organism evidence="2 3">
    <name type="scientific">Roseospira marina</name>
    <dbReference type="NCBI Taxonomy" id="140057"/>
    <lineage>
        <taxon>Bacteria</taxon>
        <taxon>Pseudomonadati</taxon>
        <taxon>Pseudomonadota</taxon>
        <taxon>Alphaproteobacteria</taxon>
        <taxon>Rhodospirillales</taxon>
        <taxon>Rhodospirillaceae</taxon>
        <taxon>Roseospira</taxon>
    </lineage>
</organism>
<reference evidence="2 3" key="1">
    <citation type="submission" date="2019-09" db="EMBL/GenBank/DDBJ databases">
        <title>Genome sequence of Roseospira marina, one of the more divergent members of the non-sulfur purple photosynthetic bacterial family, the Rhodospirillaceae.</title>
        <authorList>
            <person name="Meyer T."/>
            <person name="Kyndt J."/>
        </authorList>
    </citation>
    <scope>NUCLEOTIDE SEQUENCE [LARGE SCALE GENOMIC DNA]</scope>
    <source>
        <strain evidence="2 3">DSM 15113</strain>
    </source>
</reference>
<feature type="region of interest" description="Disordered" evidence="1">
    <location>
        <begin position="86"/>
        <end position="152"/>
    </location>
</feature>
<dbReference type="PRINTS" id="PR00313">
    <property type="entry name" value="CABNDNGRPT"/>
</dbReference>
<accession>A0A5M6IG35</accession>
<evidence type="ECO:0000313" key="3">
    <source>
        <dbReference type="Proteomes" id="UP000324065"/>
    </source>
</evidence>
<comment type="caution">
    <text evidence="2">The sequence shown here is derived from an EMBL/GenBank/DDBJ whole genome shotgun (WGS) entry which is preliminary data.</text>
</comment>
<dbReference type="EMBL" id="VWPJ01000004">
    <property type="protein sequence ID" value="KAA5606548.1"/>
    <property type="molecule type" value="Genomic_DNA"/>
</dbReference>
<proteinExistence type="predicted"/>
<evidence type="ECO:0000256" key="1">
    <source>
        <dbReference type="SAM" id="MobiDB-lite"/>
    </source>
</evidence>
<dbReference type="Proteomes" id="UP000324065">
    <property type="component" value="Unassembled WGS sequence"/>
</dbReference>
<dbReference type="InterPro" id="IPR001343">
    <property type="entry name" value="Hemolysn_Ca-bd"/>
</dbReference>
<dbReference type="InterPro" id="IPR011049">
    <property type="entry name" value="Serralysin-like_metalloprot_C"/>
</dbReference>
<sequence length="152" mass="15244">MAGTWKYSNGTDWTDVSADVIAVTGGAPFEAADDTLDVVIARSSGTFSETESGQILYRSGGALELSTSDGLYLDYSDAFSGTLTATGGDAGDSMVGSDNADSLSGGAGADTLSGGAGNDSLQGGLGADGHRGARRACRPDRGGNRPRTLNPK</sequence>
<dbReference type="GO" id="GO:0005509">
    <property type="term" value="F:calcium ion binding"/>
    <property type="evidence" value="ECO:0007669"/>
    <property type="project" value="InterPro"/>
</dbReference>
<dbReference type="RefSeq" id="WP_150061617.1">
    <property type="nucleotide sequence ID" value="NZ_JACHII010000006.1"/>
</dbReference>
<dbReference type="Pfam" id="PF00353">
    <property type="entry name" value="HemolysinCabind"/>
    <property type="match status" value="1"/>
</dbReference>
<name>A0A5M6IG35_9PROT</name>
<protein>
    <recommendedName>
        <fullName evidence="4">Calcium-binding protein</fullName>
    </recommendedName>
</protein>
<evidence type="ECO:0000313" key="2">
    <source>
        <dbReference type="EMBL" id="KAA5606548.1"/>
    </source>
</evidence>
<dbReference type="SUPFAM" id="SSF51120">
    <property type="entry name" value="beta-Roll"/>
    <property type="match status" value="1"/>
</dbReference>
<dbReference type="Gene3D" id="2.150.10.10">
    <property type="entry name" value="Serralysin-like metalloprotease, C-terminal"/>
    <property type="match status" value="1"/>
</dbReference>
<dbReference type="InterPro" id="IPR018511">
    <property type="entry name" value="Hemolysin-typ_Ca-bd_CS"/>
</dbReference>
<dbReference type="PROSITE" id="PS00330">
    <property type="entry name" value="HEMOLYSIN_CALCIUM"/>
    <property type="match status" value="2"/>
</dbReference>
<dbReference type="AlphaFoldDB" id="A0A5M6IG35"/>
<evidence type="ECO:0008006" key="4">
    <source>
        <dbReference type="Google" id="ProtNLM"/>
    </source>
</evidence>
<dbReference type="OrthoDB" id="6305173at2"/>
<keyword evidence="3" id="KW-1185">Reference proteome</keyword>